<proteinExistence type="predicted"/>
<feature type="chain" id="PRO_5045104201" evidence="1">
    <location>
        <begin position="18"/>
        <end position="97"/>
    </location>
</feature>
<evidence type="ECO:0000313" key="3">
    <source>
        <dbReference type="Proteomes" id="UP001597304"/>
    </source>
</evidence>
<comment type="caution">
    <text evidence="2">The sequence shown here is derived from an EMBL/GenBank/DDBJ whole genome shotgun (WGS) entry which is preliminary data.</text>
</comment>
<feature type="signal peptide" evidence="1">
    <location>
        <begin position="1"/>
        <end position="17"/>
    </location>
</feature>
<dbReference type="RefSeq" id="WP_147913203.1">
    <property type="nucleotide sequence ID" value="NZ_JBHUEJ010000044.1"/>
</dbReference>
<keyword evidence="1" id="KW-0732">Signal</keyword>
<keyword evidence="3" id="KW-1185">Reference proteome</keyword>
<reference evidence="3" key="1">
    <citation type="journal article" date="2019" name="Int. J. Syst. Evol. Microbiol.">
        <title>The Global Catalogue of Microorganisms (GCM) 10K type strain sequencing project: providing services to taxonomists for standard genome sequencing and annotation.</title>
        <authorList>
            <consortium name="The Broad Institute Genomics Platform"/>
            <consortium name="The Broad Institute Genome Sequencing Center for Infectious Disease"/>
            <person name="Wu L."/>
            <person name="Ma J."/>
        </authorList>
    </citation>
    <scope>NUCLEOTIDE SEQUENCE [LARGE SCALE GENOMIC DNA]</scope>
    <source>
        <strain evidence="3">LMG 29247</strain>
    </source>
</reference>
<sequence>MKIIALAWLLVTPLAWADAPCRVADSTPRFDSWLHERPDTVDARWQRDGCRIVVTQPGVPGMSAFRLTRDLRGRWQLMDETALPQPGRYQRFEPRRR</sequence>
<gene>
    <name evidence="2" type="ORF">ACFSF0_18045</name>
</gene>
<dbReference type="Proteomes" id="UP001597304">
    <property type="component" value="Unassembled WGS sequence"/>
</dbReference>
<evidence type="ECO:0000313" key="2">
    <source>
        <dbReference type="EMBL" id="MFD1712505.1"/>
    </source>
</evidence>
<organism evidence="2 3">
    <name type="scientific">Ottowia flava</name>
    <dbReference type="NCBI Taxonomy" id="2675430"/>
    <lineage>
        <taxon>Bacteria</taxon>
        <taxon>Pseudomonadati</taxon>
        <taxon>Pseudomonadota</taxon>
        <taxon>Betaproteobacteria</taxon>
        <taxon>Burkholderiales</taxon>
        <taxon>Comamonadaceae</taxon>
        <taxon>Ottowia</taxon>
    </lineage>
</organism>
<evidence type="ECO:0000256" key="1">
    <source>
        <dbReference type="SAM" id="SignalP"/>
    </source>
</evidence>
<accession>A0ABW4KWY3</accession>
<name>A0ABW4KWY3_9BURK</name>
<dbReference type="EMBL" id="JBHUEJ010000044">
    <property type="protein sequence ID" value="MFD1712505.1"/>
    <property type="molecule type" value="Genomic_DNA"/>
</dbReference>
<protein>
    <submittedName>
        <fullName evidence="2">Uncharacterized protein</fullName>
    </submittedName>
</protein>